<proteinExistence type="predicted"/>
<dbReference type="PANTHER" id="PTHR32196">
    <property type="entry name" value="ABC TRANSPORTER PERMEASE PROTEIN YPHD-RELATED-RELATED"/>
    <property type="match status" value="1"/>
</dbReference>
<keyword evidence="8" id="KW-1185">Reference proteome</keyword>
<reference evidence="8" key="1">
    <citation type="submission" date="2016-10" db="EMBL/GenBank/DDBJ databases">
        <authorList>
            <person name="Varghese N."/>
        </authorList>
    </citation>
    <scope>NUCLEOTIDE SEQUENCE [LARGE SCALE GENOMIC DNA]</scope>
    <source>
        <strain evidence="8">DSM 45096 / BCRC 16803 / CGMCC 4.1857 / CIP 109030 / JCM 12277 / KCTC 19219 / NBRC 100920 / 33214</strain>
    </source>
</reference>
<evidence type="ECO:0000313" key="7">
    <source>
        <dbReference type="EMBL" id="SEL86040.1"/>
    </source>
</evidence>
<comment type="subcellular location">
    <subcellularLocation>
        <location evidence="1">Cell membrane</location>
        <topology evidence="1">Multi-pass membrane protein</topology>
    </subcellularLocation>
</comment>
<keyword evidence="5 6" id="KW-0472">Membrane</keyword>
<feature type="transmembrane region" description="Helical" evidence="6">
    <location>
        <begin position="109"/>
        <end position="129"/>
    </location>
</feature>
<feature type="transmembrane region" description="Helical" evidence="6">
    <location>
        <begin position="182"/>
        <end position="200"/>
    </location>
</feature>
<evidence type="ECO:0000256" key="2">
    <source>
        <dbReference type="ARBA" id="ARBA00022475"/>
    </source>
</evidence>
<dbReference type="STRING" id="235985.SAMN05414137_11490"/>
<organism evidence="7 8">
    <name type="scientific">Streptacidiphilus jiangxiensis</name>
    <dbReference type="NCBI Taxonomy" id="235985"/>
    <lineage>
        <taxon>Bacteria</taxon>
        <taxon>Bacillati</taxon>
        <taxon>Actinomycetota</taxon>
        <taxon>Actinomycetes</taxon>
        <taxon>Kitasatosporales</taxon>
        <taxon>Streptomycetaceae</taxon>
        <taxon>Streptacidiphilus</taxon>
    </lineage>
</organism>
<evidence type="ECO:0000256" key="4">
    <source>
        <dbReference type="ARBA" id="ARBA00022989"/>
    </source>
</evidence>
<dbReference type="RefSeq" id="WP_042455126.1">
    <property type="nucleotide sequence ID" value="NZ_BBPN01000036.1"/>
</dbReference>
<dbReference type="eggNOG" id="COG1172">
    <property type="taxonomic scope" value="Bacteria"/>
</dbReference>
<dbReference type="CDD" id="cd06579">
    <property type="entry name" value="TM_PBP1_transp_AraH_like"/>
    <property type="match status" value="1"/>
</dbReference>
<dbReference type="AlphaFoldDB" id="A0A1H7TMG0"/>
<dbReference type="InterPro" id="IPR001851">
    <property type="entry name" value="ABC_transp_permease"/>
</dbReference>
<feature type="transmembrane region" description="Helical" evidence="6">
    <location>
        <begin position="77"/>
        <end position="103"/>
    </location>
</feature>
<sequence length="339" mass="34969">MSAQSTLAPPERSAPRAGAGANLVRRLAQSPEAGVIIACVLVFVAIALDAPTYTSVGNLQVMGRDLSQVGILAIGESLVILTGGIDLSVGALAGLAGILAAWFNVNQGMPAPLAILVTLVVCGLVGLWHGMMVTRLNVPPFVITLVTYTVSQGLALAITSGSPINNISPLFSNLSQYYIGEVPVPALFFVAAVVIAWFVLERTYVGRQIYAVGGNKEAARLAGIPTGRRIAATYVASSVLAGVVGMLVIGRMNVADPSVGPGWELTAIAAAVVGGVSLFGGEGRIAGIAAGAILLEFITNGLLALKVSPYDQQVVQGAVLGVAILLDRVRARYFGRTRR</sequence>
<evidence type="ECO:0000256" key="5">
    <source>
        <dbReference type="ARBA" id="ARBA00023136"/>
    </source>
</evidence>
<keyword evidence="2" id="KW-1003">Cell membrane</keyword>
<evidence type="ECO:0000256" key="6">
    <source>
        <dbReference type="SAM" id="Phobius"/>
    </source>
</evidence>
<dbReference type="Pfam" id="PF02653">
    <property type="entry name" value="BPD_transp_2"/>
    <property type="match status" value="1"/>
</dbReference>
<dbReference type="OrthoDB" id="3468954at2"/>
<evidence type="ECO:0000256" key="3">
    <source>
        <dbReference type="ARBA" id="ARBA00022692"/>
    </source>
</evidence>
<dbReference type="Proteomes" id="UP000183015">
    <property type="component" value="Unassembled WGS sequence"/>
</dbReference>
<feature type="transmembrane region" description="Helical" evidence="6">
    <location>
        <begin position="33"/>
        <end position="56"/>
    </location>
</feature>
<keyword evidence="3 6" id="KW-0812">Transmembrane</keyword>
<gene>
    <name evidence="7" type="ORF">SAMN05414137_11490</name>
</gene>
<keyword evidence="4 6" id="KW-1133">Transmembrane helix</keyword>
<dbReference type="GO" id="GO:0022857">
    <property type="term" value="F:transmembrane transporter activity"/>
    <property type="evidence" value="ECO:0007669"/>
    <property type="project" value="InterPro"/>
</dbReference>
<dbReference type="EMBL" id="FOAZ01000014">
    <property type="protein sequence ID" value="SEL86040.1"/>
    <property type="molecule type" value="Genomic_DNA"/>
</dbReference>
<protein>
    <submittedName>
        <fullName evidence="7">Ribose transport system permease protein</fullName>
    </submittedName>
</protein>
<feature type="transmembrane region" description="Helical" evidence="6">
    <location>
        <begin position="262"/>
        <end position="281"/>
    </location>
</feature>
<evidence type="ECO:0000313" key="8">
    <source>
        <dbReference type="Proteomes" id="UP000183015"/>
    </source>
</evidence>
<evidence type="ECO:0000256" key="1">
    <source>
        <dbReference type="ARBA" id="ARBA00004651"/>
    </source>
</evidence>
<feature type="transmembrane region" description="Helical" evidence="6">
    <location>
        <begin position="141"/>
        <end position="162"/>
    </location>
</feature>
<dbReference type="GO" id="GO:0005886">
    <property type="term" value="C:plasma membrane"/>
    <property type="evidence" value="ECO:0007669"/>
    <property type="project" value="UniProtKB-SubCell"/>
</dbReference>
<name>A0A1H7TMG0_STRJI</name>
<accession>A0A1H7TMG0</accession>
<feature type="transmembrane region" description="Helical" evidence="6">
    <location>
        <begin position="230"/>
        <end position="250"/>
    </location>
</feature>